<dbReference type="CDD" id="cd17896">
    <property type="entry name" value="AGPR_2_N"/>
    <property type="match status" value="1"/>
</dbReference>
<feature type="domain" description="Semialdehyde dehydrogenase NAD-binding" evidence="8">
    <location>
        <begin position="6"/>
        <end position="107"/>
    </location>
</feature>
<dbReference type="HAMAP" id="MF_01110">
    <property type="entry name" value="ArgC_type2"/>
    <property type="match status" value="1"/>
</dbReference>
<comment type="catalytic activity">
    <reaction evidence="6">
        <text>N-acetyl-L-glutamate 5-semialdehyde + phosphate + NADP(+) = N-acetyl-L-glutamyl 5-phosphate + NADPH + H(+)</text>
        <dbReference type="Rhea" id="RHEA:21588"/>
        <dbReference type="ChEBI" id="CHEBI:15378"/>
        <dbReference type="ChEBI" id="CHEBI:29123"/>
        <dbReference type="ChEBI" id="CHEBI:43474"/>
        <dbReference type="ChEBI" id="CHEBI:57783"/>
        <dbReference type="ChEBI" id="CHEBI:57936"/>
        <dbReference type="ChEBI" id="CHEBI:58349"/>
        <dbReference type="EC" id="1.2.1.38"/>
    </reaction>
</comment>
<dbReference type="EC" id="1.2.1.38" evidence="6"/>
<dbReference type="SUPFAM" id="SSF55347">
    <property type="entry name" value="Glyceraldehyde-3-phosphate dehydrogenase-like, C-terminal domain"/>
    <property type="match status" value="1"/>
</dbReference>
<dbReference type="Proteomes" id="UP001652432">
    <property type="component" value="Unassembled WGS sequence"/>
</dbReference>
<keyword evidence="2 6" id="KW-0055">Arginine biosynthesis</keyword>
<dbReference type="PANTHER" id="PTHR32338:SF10">
    <property type="entry name" value="N-ACETYL-GAMMA-GLUTAMYL-PHOSPHATE REDUCTASE, CHLOROPLASTIC-RELATED"/>
    <property type="match status" value="1"/>
</dbReference>
<keyword evidence="5 6" id="KW-0560">Oxidoreductase</keyword>
<dbReference type="EMBL" id="JAOQKJ010000006">
    <property type="protein sequence ID" value="MCU6744484.1"/>
    <property type="molecule type" value="Genomic_DNA"/>
</dbReference>
<dbReference type="Pfam" id="PF22698">
    <property type="entry name" value="Semialdhyde_dhC_1"/>
    <property type="match status" value="1"/>
</dbReference>
<evidence type="ECO:0000313" key="10">
    <source>
        <dbReference type="Proteomes" id="UP001652432"/>
    </source>
</evidence>
<protein>
    <recommendedName>
        <fullName evidence="6">N-acetyl-gamma-glutamyl-phosphate reductase</fullName>
        <shortName evidence="6">AGPR</shortName>
        <ecNumber evidence="6">1.2.1.38</ecNumber>
    </recommendedName>
    <alternativeName>
        <fullName evidence="6">N-acetyl-glutamate semialdehyde dehydrogenase</fullName>
        <shortName evidence="6">NAGSA dehydrogenase</shortName>
    </alternativeName>
</protein>
<dbReference type="NCBIfam" id="TIGR01851">
    <property type="entry name" value="argC_other"/>
    <property type="match status" value="1"/>
</dbReference>
<evidence type="ECO:0000256" key="3">
    <source>
        <dbReference type="ARBA" id="ARBA00022605"/>
    </source>
</evidence>
<dbReference type="PROSITE" id="PS01224">
    <property type="entry name" value="ARGC"/>
    <property type="match status" value="1"/>
</dbReference>
<gene>
    <name evidence="6 9" type="primary">argC</name>
    <name evidence="9" type="ORF">OCV77_08245</name>
</gene>
<dbReference type="SMART" id="SM00859">
    <property type="entry name" value="Semialdhyde_dh"/>
    <property type="match status" value="1"/>
</dbReference>
<evidence type="ECO:0000313" key="9">
    <source>
        <dbReference type="EMBL" id="MCU6744484.1"/>
    </source>
</evidence>
<keyword evidence="1 6" id="KW-0963">Cytoplasm</keyword>
<comment type="similarity">
    <text evidence="6">Belongs to the NAGSA dehydrogenase family. Type 2 subfamily.</text>
</comment>
<dbReference type="InterPro" id="IPR036291">
    <property type="entry name" value="NAD(P)-bd_dom_sf"/>
</dbReference>
<dbReference type="Gene3D" id="3.40.50.720">
    <property type="entry name" value="NAD(P)-binding Rossmann-like Domain"/>
    <property type="match status" value="1"/>
</dbReference>
<evidence type="ECO:0000256" key="5">
    <source>
        <dbReference type="ARBA" id="ARBA00023002"/>
    </source>
</evidence>
<evidence type="ECO:0000256" key="6">
    <source>
        <dbReference type="HAMAP-Rule" id="MF_01110"/>
    </source>
</evidence>
<dbReference type="InterPro" id="IPR000534">
    <property type="entry name" value="Semialdehyde_DH_NAD-bd"/>
</dbReference>
<organism evidence="9 10">
    <name type="scientific">Suilimivivens aceti</name>
    <dbReference type="NCBI Taxonomy" id="2981774"/>
    <lineage>
        <taxon>Bacteria</taxon>
        <taxon>Bacillati</taxon>
        <taxon>Bacillota</taxon>
        <taxon>Clostridia</taxon>
        <taxon>Lachnospirales</taxon>
        <taxon>Lachnospiraceae</taxon>
        <taxon>Suilimivivens</taxon>
    </lineage>
</organism>
<comment type="function">
    <text evidence="6">Catalyzes the NADPH-dependent reduction of N-acetyl-5-glutamyl phosphate to yield N-acetyl-L-glutamate 5-semialdehyde.</text>
</comment>
<comment type="subcellular location">
    <subcellularLocation>
        <location evidence="6">Cytoplasm</location>
    </subcellularLocation>
</comment>
<keyword evidence="4 6" id="KW-0521">NADP</keyword>
<dbReference type="Pfam" id="PF01118">
    <property type="entry name" value="Semialdhyde_dh"/>
    <property type="match status" value="1"/>
</dbReference>
<evidence type="ECO:0000256" key="1">
    <source>
        <dbReference type="ARBA" id="ARBA00022490"/>
    </source>
</evidence>
<dbReference type="CDD" id="cd23935">
    <property type="entry name" value="AGPR_2_C"/>
    <property type="match status" value="1"/>
</dbReference>
<feature type="active site" evidence="6 7">
    <location>
        <position position="118"/>
    </location>
</feature>
<reference evidence="9 10" key="1">
    <citation type="journal article" date="2021" name="ISME Commun">
        <title>Automated analysis of genomic sequences facilitates high-throughput and comprehensive description of bacteria.</title>
        <authorList>
            <person name="Hitch T.C.A."/>
        </authorList>
    </citation>
    <scope>NUCLEOTIDE SEQUENCE [LARGE SCALE GENOMIC DNA]</scope>
    <source>
        <strain evidence="9 10">Sanger_18</strain>
    </source>
</reference>
<dbReference type="InterPro" id="IPR023013">
    <property type="entry name" value="AGPR_AS"/>
</dbReference>
<dbReference type="RefSeq" id="WP_262574556.1">
    <property type="nucleotide sequence ID" value="NZ_JAOQKJ010000006.1"/>
</dbReference>
<dbReference type="SUPFAM" id="SSF51735">
    <property type="entry name" value="NAD(P)-binding Rossmann-fold domains"/>
    <property type="match status" value="1"/>
</dbReference>
<name>A0ABT2T2K8_9FIRM</name>
<keyword evidence="3 6" id="KW-0028">Amino-acid biosynthesis</keyword>
<evidence type="ECO:0000259" key="8">
    <source>
        <dbReference type="SMART" id="SM00859"/>
    </source>
</evidence>
<dbReference type="InterPro" id="IPR058924">
    <property type="entry name" value="AGPR_dimerisation_dom"/>
</dbReference>
<dbReference type="Gene3D" id="3.30.360.10">
    <property type="entry name" value="Dihydrodipicolinate Reductase, domain 2"/>
    <property type="match status" value="1"/>
</dbReference>
<dbReference type="GO" id="GO:0003942">
    <property type="term" value="F:N-acetyl-gamma-glutamyl-phosphate reductase activity"/>
    <property type="evidence" value="ECO:0007669"/>
    <property type="project" value="UniProtKB-EC"/>
</dbReference>
<sequence>MSRKVKIFIDGSEGTTGLRIHERFAEREDVELLPISSELRKDKEERKRLINSSDITFLCLPDAAAEESVSLVENDHVRIIDTSTAHRTMEGWAYGFPELSKEHREAIAAGNRIAVPGCYATGFISLVYPMVAEGLISADYPVSAFGISGYSGGGRKMIAAYEAEEREDALLAPREYALSQAHKHLKEMKKIPGLKREPLFSPIVADYYSGMVVSVPVYTELMNKGRTPQEVWKYLADFYAGSCFVRVMPFGAEEASANMLAGNAMSGRDSLRIYVTGNEDRVLLSSQFDNLGKGASGAAIQCLNIALGCEESKGLHL</sequence>
<keyword evidence="10" id="KW-1185">Reference proteome</keyword>
<dbReference type="InterPro" id="IPR010136">
    <property type="entry name" value="AGPR_type-2"/>
</dbReference>
<accession>A0ABT2T2K8</accession>
<evidence type="ECO:0000256" key="4">
    <source>
        <dbReference type="ARBA" id="ARBA00022857"/>
    </source>
</evidence>
<dbReference type="InterPro" id="IPR050085">
    <property type="entry name" value="AGPR"/>
</dbReference>
<evidence type="ECO:0000256" key="2">
    <source>
        <dbReference type="ARBA" id="ARBA00022571"/>
    </source>
</evidence>
<comment type="caution">
    <text evidence="9">The sequence shown here is derived from an EMBL/GenBank/DDBJ whole genome shotgun (WGS) entry which is preliminary data.</text>
</comment>
<proteinExistence type="inferred from homology"/>
<dbReference type="PANTHER" id="PTHR32338">
    <property type="entry name" value="N-ACETYL-GAMMA-GLUTAMYL-PHOSPHATE REDUCTASE, CHLOROPLASTIC-RELATED-RELATED"/>
    <property type="match status" value="1"/>
</dbReference>
<evidence type="ECO:0000256" key="7">
    <source>
        <dbReference type="PROSITE-ProRule" id="PRU10010"/>
    </source>
</evidence>
<comment type="pathway">
    <text evidence="6">Amino-acid biosynthesis; L-arginine biosynthesis; N(2)-acetyl-L-ornithine from L-glutamate: step 3/4.</text>
</comment>